<evidence type="ECO:0000313" key="3">
    <source>
        <dbReference type="Proteomes" id="UP001201873"/>
    </source>
</evidence>
<organism evidence="2 3">
    <name type="scientific">Frankia umida</name>
    <dbReference type="NCBI Taxonomy" id="573489"/>
    <lineage>
        <taxon>Bacteria</taxon>
        <taxon>Bacillati</taxon>
        <taxon>Actinomycetota</taxon>
        <taxon>Actinomycetes</taxon>
        <taxon>Frankiales</taxon>
        <taxon>Frankiaceae</taxon>
        <taxon>Frankia</taxon>
    </lineage>
</organism>
<evidence type="ECO:0008006" key="4">
    <source>
        <dbReference type="Google" id="ProtNLM"/>
    </source>
</evidence>
<name>A0ABT0JUR4_9ACTN</name>
<protein>
    <recommendedName>
        <fullName evidence="4">Ig-like domain-containing protein</fullName>
    </recommendedName>
</protein>
<keyword evidence="3" id="KW-1185">Reference proteome</keyword>
<accession>A0ABT0JUR4</accession>
<feature type="chain" id="PRO_5047135438" description="Ig-like domain-containing protein" evidence="1">
    <location>
        <begin position="36"/>
        <end position="177"/>
    </location>
</feature>
<proteinExistence type="predicted"/>
<sequence length="177" mass="17384">MRLCFTHRQRAVGGLPVLTALALVAGALTCGPAHAAYSITVPTTASLGSLRVGGGTLAGSLGTVTVSSDSAGGSWAVTVISTTCTTGSGRPYERISSGLLQYRSGAATATTGPVSVVTPGQPAGANTVTLAGGRRAFSATAARGAASSVSWSPTLTVTVPTNVVVGTYSCTIMHSVA</sequence>
<gene>
    <name evidence="2" type="ORF">MXD59_05750</name>
</gene>
<evidence type="ECO:0000256" key="1">
    <source>
        <dbReference type="SAM" id="SignalP"/>
    </source>
</evidence>
<dbReference type="EMBL" id="JALKFT010000004">
    <property type="protein sequence ID" value="MCK9875288.1"/>
    <property type="molecule type" value="Genomic_DNA"/>
</dbReference>
<dbReference type="Proteomes" id="UP001201873">
    <property type="component" value="Unassembled WGS sequence"/>
</dbReference>
<feature type="signal peptide" evidence="1">
    <location>
        <begin position="1"/>
        <end position="35"/>
    </location>
</feature>
<dbReference type="RefSeq" id="WP_248823744.1">
    <property type="nucleotide sequence ID" value="NZ_JALKFT010000004.1"/>
</dbReference>
<evidence type="ECO:0000313" key="2">
    <source>
        <dbReference type="EMBL" id="MCK9875288.1"/>
    </source>
</evidence>
<comment type="caution">
    <text evidence="2">The sequence shown here is derived from an EMBL/GenBank/DDBJ whole genome shotgun (WGS) entry which is preliminary data.</text>
</comment>
<keyword evidence="1" id="KW-0732">Signal</keyword>
<reference evidence="2 3" key="1">
    <citation type="submission" date="2022-04" db="EMBL/GenBank/DDBJ databases">
        <title>Genome diversity in the genus Frankia.</title>
        <authorList>
            <person name="Carlos-Shanley C."/>
            <person name="Hahn D."/>
        </authorList>
    </citation>
    <scope>NUCLEOTIDE SEQUENCE [LARGE SCALE GENOMIC DNA]</scope>
    <source>
        <strain evidence="2 3">Ag45/Mut15</strain>
    </source>
</reference>